<evidence type="ECO:0000313" key="2">
    <source>
        <dbReference type="Proteomes" id="UP000017559"/>
    </source>
</evidence>
<dbReference type="HOGENOM" id="CLU_429655_0_0_1"/>
<proteinExistence type="predicted"/>
<accession>V2WSX5</accession>
<protein>
    <recommendedName>
        <fullName evidence="3">CxC1-like cysteine cluster associated with KDZ transposases domain-containing protein</fullName>
    </recommendedName>
</protein>
<comment type="caution">
    <text evidence="1">The sequence shown here is derived from an EMBL/GenBank/DDBJ whole genome shotgun (WGS) entry which is preliminary data.</text>
</comment>
<evidence type="ECO:0000313" key="1">
    <source>
        <dbReference type="EMBL" id="ESK83315.1"/>
    </source>
</evidence>
<name>V2WSX5_MONRO</name>
<dbReference type="OrthoDB" id="3200967at2759"/>
<keyword evidence="2" id="KW-1185">Reference proteome</keyword>
<dbReference type="PANTHER" id="PTHR33096">
    <property type="entry name" value="CXC2 DOMAIN-CONTAINING PROTEIN"/>
    <property type="match status" value="1"/>
</dbReference>
<dbReference type="AlphaFoldDB" id="V2WSX5"/>
<dbReference type="KEGG" id="mrr:Moror_8798"/>
<evidence type="ECO:0008006" key="3">
    <source>
        <dbReference type="Google" id="ProtNLM"/>
    </source>
</evidence>
<sequence length="637" mass="72726">MHILNYSFDPSSLYRQKHCSQSEHWLTEVIPSLVNPYMELLHSTENLSLEPLPSEYKCTSLEQTCIHTCNCMSAARQLLDSGCFPCAPLAPTLAVDMRVLEFVSKLFLRVAPNHTAWCDTLQDFLESLGYHLQGKDPLQKRFANALHWFTSLKHAVESHIHNALAETRDDLLMPPGDLYKSSHRVVDSSLEDSCGKSSDDEGGSYKCRHLDTPTLQLDQPSKYLRSQCPLCFGGDFSQVDEHLEFDAIVCVDACFTQKHNKQSRDPPMEYPVTVFIPEENVLEMEARCIGFGLSDGERCEHFWHAISKLIPYLIVCGFYACLYTVDTQVQQIDQDNLIGLGRWLEQKWQSCHSRRKSAEEDLKKSGQNETFLHKQWALQVAYQTKPLSTQSKDSGNKAVRRVIQLQEGVQALVTSISKLEKSMLDTELSDYRLFNAKNELESKKAALGITNKRKIDAHLEDAIKKQDPSIQQLARQYNKQIWQSCLDIDDAIWQDVGLSEESGDPFSWLADDNYERDSMQKWFAEEWTVICNAIDKADTDGIKHQLKLKKLSLVKLLVTWQRAFVYVQASEGVSDWSLSKRELDTQCQILHRDVVIELGNNSDSEGDSKVEVDEDTTLIEYLDQMLTINSDKEEVAF</sequence>
<dbReference type="Proteomes" id="UP000017559">
    <property type="component" value="Unassembled WGS sequence"/>
</dbReference>
<dbReference type="EMBL" id="AWSO01001581">
    <property type="protein sequence ID" value="ESK83315.1"/>
    <property type="molecule type" value="Genomic_DNA"/>
</dbReference>
<gene>
    <name evidence="1" type="ORF">Moror_8798</name>
</gene>
<dbReference type="PANTHER" id="PTHR33096:SF1">
    <property type="entry name" value="CXC1-LIKE CYSTEINE CLUSTER ASSOCIATED WITH KDZ TRANSPOSASES DOMAIN-CONTAINING PROTEIN"/>
    <property type="match status" value="1"/>
</dbReference>
<reference evidence="1 2" key="1">
    <citation type="journal article" date="2014" name="BMC Genomics">
        <title>Genome and secretome analysis of the hemibiotrophic fungal pathogen, Moniliophthora roreri, which causes frosty pod rot disease of cacao: mechanisms of the biotrophic and necrotrophic phases.</title>
        <authorList>
            <person name="Meinhardt L.W."/>
            <person name="Costa G.G.L."/>
            <person name="Thomazella D.P.T."/>
            <person name="Teixeira P.J.P.L."/>
            <person name="Carazzolle M.F."/>
            <person name="Schuster S.C."/>
            <person name="Carlson J.E."/>
            <person name="Guiltinan M.J."/>
            <person name="Mieczkowski P."/>
            <person name="Farmer A."/>
            <person name="Ramaraj T."/>
            <person name="Crozier J."/>
            <person name="Davis R.E."/>
            <person name="Shao J."/>
            <person name="Melnick R.L."/>
            <person name="Pereira G.A.G."/>
            <person name="Bailey B.A."/>
        </authorList>
    </citation>
    <scope>NUCLEOTIDE SEQUENCE [LARGE SCALE GENOMIC DNA]</scope>
    <source>
        <strain evidence="1 2">MCA 2997</strain>
    </source>
</reference>
<organism evidence="1 2">
    <name type="scientific">Moniliophthora roreri (strain MCA 2997)</name>
    <name type="common">Cocoa frosty pod rot fungus</name>
    <name type="synonym">Crinipellis roreri</name>
    <dbReference type="NCBI Taxonomy" id="1381753"/>
    <lineage>
        <taxon>Eukaryota</taxon>
        <taxon>Fungi</taxon>
        <taxon>Dikarya</taxon>
        <taxon>Basidiomycota</taxon>
        <taxon>Agaricomycotina</taxon>
        <taxon>Agaricomycetes</taxon>
        <taxon>Agaricomycetidae</taxon>
        <taxon>Agaricales</taxon>
        <taxon>Marasmiineae</taxon>
        <taxon>Marasmiaceae</taxon>
        <taxon>Moniliophthora</taxon>
    </lineage>
</organism>